<dbReference type="AlphaFoldDB" id="A0A382LXP0"/>
<proteinExistence type="predicted"/>
<protein>
    <submittedName>
        <fullName evidence="1">Uncharacterized protein</fullName>
    </submittedName>
</protein>
<reference evidence="1" key="1">
    <citation type="submission" date="2018-05" db="EMBL/GenBank/DDBJ databases">
        <authorList>
            <person name="Lanie J.A."/>
            <person name="Ng W.-L."/>
            <person name="Kazmierczak K.M."/>
            <person name="Andrzejewski T.M."/>
            <person name="Davidsen T.M."/>
            <person name="Wayne K.J."/>
            <person name="Tettelin H."/>
            <person name="Glass J.I."/>
            <person name="Rusch D."/>
            <person name="Podicherti R."/>
            <person name="Tsui H.-C.T."/>
            <person name="Winkler M.E."/>
        </authorList>
    </citation>
    <scope>NUCLEOTIDE SEQUENCE</scope>
</reference>
<sequence length="54" mass="5938">MEKKMHDAKAAAYSIGDKSVEMVKGHYAPPSMSTLRHLNDEAFSQLTTELEGNA</sequence>
<evidence type="ECO:0000313" key="1">
    <source>
        <dbReference type="EMBL" id="SVC39832.1"/>
    </source>
</evidence>
<gene>
    <name evidence="1" type="ORF">METZ01_LOCUS292686</name>
</gene>
<dbReference type="EMBL" id="UINC01089063">
    <property type="protein sequence ID" value="SVC39832.1"/>
    <property type="molecule type" value="Genomic_DNA"/>
</dbReference>
<organism evidence="1">
    <name type="scientific">marine metagenome</name>
    <dbReference type="NCBI Taxonomy" id="408172"/>
    <lineage>
        <taxon>unclassified sequences</taxon>
        <taxon>metagenomes</taxon>
        <taxon>ecological metagenomes</taxon>
    </lineage>
</organism>
<accession>A0A382LXP0</accession>
<name>A0A382LXP0_9ZZZZ</name>